<sequence length="132" mass="14309">MTSEAAKELQDALNRFNALDTQALKDESIPVEKRAGAAKKASGDVLKAINKLDPLLKNAEQTQEIQEAQATLRKAEVQFTGLDSVLTNIHENEGGVEAYSFGDILRTVKDVVSHPIVQALPDAVWSVAKNVL</sequence>
<evidence type="ECO:0000313" key="2">
    <source>
        <dbReference type="Proteomes" id="UP000807306"/>
    </source>
</evidence>
<keyword evidence="2" id="KW-1185">Reference proteome</keyword>
<dbReference type="AlphaFoldDB" id="A0A9P6ECE0"/>
<protein>
    <submittedName>
        <fullName evidence="1">Uncharacterized protein</fullName>
    </submittedName>
</protein>
<dbReference type="EMBL" id="MU157874">
    <property type="protein sequence ID" value="KAF9526224.1"/>
    <property type="molecule type" value="Genomic_DNA"/>
</dbReference>
<reference evidence="1" key="1">
    <citation type="submission" date="2020-11" db="EMBL/GenBank/DDBJ databases">
        <authorList>
            <consortium name="DOE Joint Genome Institute"/>
            <person name="Ahrendt S."/>
            <person name="Riley R."/>
            <person name="Andreopoulos W."/>
            <person name="Labutti K."/>
            <person name="Pangilinan J."/>
            <person name="Ruiz-Duenas F.J."/>
            <person name="Barrasa J.M."/>
            <person name="Sanchez-Garcia M."/>
            <person name="Camarero S."/>
            <person name="Miyauchi S."/>
            <person name="Serrano A."/>
            <person name="Linde D."/>
            <person name="Babiker R."/>
            <person name="Drula E."/>
            <person name="Ayuso-Fernandez I."/>
            <person name="Pacheco R."/>
            <person name="Padilla G."/>
            <person name="Ferreira P."/>
            <person name="Barriuso J."/>
            <person name="Kellner H."/>
            <person name="Castanera R."/>
            <person name="Alfaro M."/>
            <person name="Ramirez L."/>
            <person name="Pisabarro A.G."/>
            <person name="Kuo A."/>
            <person name="Tritt A."/>
            <person name="Lipzen A."/>
            <person name="He G."/>
            <person name="Yan M."/>
            <person name="Ng V."/>
            <person name="Cullen D."/>
            <person name="Martin F."/>
            <person name="Rosso M.-N."/>
            <person name="Henrissat B."/>
            <person name="Hibbett D."/>
            <person name="Martinez A.T."/>
            <person name="Grigoriev I.V."/>
        </authorList>
    </citation>
    <scope>NUCLEOTIDE SEQUENCE</scope>
    <source>
        <strain evidence="1">CBS 506.95</strain>
    </source>
</reference>
<name>A0A9P6ECE0_9AGAR</name>
<gene>
    <name evidence="1" type="ORF">CPB83DRAFT_908613</name>
</gene>
<evidence type="ECO:0000313" key="1">
    <source>
        <dbReference type="EMBL" id="KAF9526224.1"/>
    </source>
</evidence>
<proteinExistence type="predicted"/>
<organism evidence="1 2">
    <name type="scientific">Crepidotus variabilis</name>
    <dbReference type="NCBI Taxonomy" id="179855"/>
    <lineage>
        <taxon>Eukaryota</taxon>
        <taxon>Fungi</taxon>
        <taxon>Dikarya</taxon>
        <taxon>Basidiomycota</taxon>
        <taxon>Agaricomycotina</taxon>
        <taxon>Agaricomycetes</taxon>
        <taxon>Agaricomycetidae</taxon>
        <taxon>Agaricales</taxon>
        <taxon>Agaricineae</taxon>
        <taxon>Crepidotaceae</taxon>
        <taxon>Crepidotus</taxon>
    </lineage>
</organism>
<accession>A0A9P6ECE0</accession>
<comment type="caution">
    <text evidence="1">The sequence shown here is derived from an EMBL/GenBank/DDBJ whole genome shotgun (WGS) entry which is preliminary data.</text>
</comment>
<dbReference type="Proteomes" id="UP000807306">
    <property type="component" value="Unassembled WGS sequence"/>
</dbReference>